<keyword evidence="9" id="KW-1185">Reference proteome</keyword>
<accession>A0A5C1QI13</accession>
<dbReference type="Proteomes" id="UP000324209">
    <property type="component" value="Chromosome"/>
</dbReference>
<dbReference type="CDD" id="cd03426">
    <property type="entry name" value="NUDIX_CoAse_Nudt7"/>
    <property type="match status" value="1"/>
</dbReference>
<dbReference type="SUPFAM" id="SSF55811">
    <property type="entry name" value="Nudix"/>
    <property type="match status" value="1"/>
</dbReference>
<evidence type="ECO:0000256" key="2">
    <source>
        <dbReference type="ARBA" id="ARBA00001946"/>
    </source>
</evidence>
<dbReference type="InterPro" id="IPR045121">
    <property type="entry name" value="CoAse"/>
</dbReference>
<name>A0A5C1QI13_9SPIO</name>
<evidence type="ECO:0000256" key="5">
    <source>
        <dbReference type="ARBA" id="ARBA00022842"/>
    </source>
</evidence>
<evidence type="ECO:0000259" key="7">
    <source>
        <dbReference type="PROSITE" id="PS51462"/>
    </source>
</evidence>
<keyword evidence="3" id="KW-0479">Metal-binding</keyword>
<comment type="cofactor">
    <cofactor evidence="1">
        <name>Mn(2+)</name>
        <dbReference type="ChEBI" id="CHEBI:29035"/>
    </cofactor>
</comment>
<evidence type="ECO:0000256" key="4">
    <source>
        <dbReference type="ARBA" id="ARBA00022801"/>
    </source>
</evidence>
<sequence length="228" mass="26105">MNFQKIREQLIPDDHCPRIIGREYMLSSAVLIPLILNQKEPKGCPSILFQKRAPHIRQGGEICFPGGRFDKEKDQSFLMTALRETSEEIGIQTSHIDVLGSTGTLVTPMNILVQPYLGVLQIQDISELKANREEVEALFTIPLSWFAENPPTQFKVPIRAHPYSEDPLTGEVEYHFPTDVMKLPERYHHPWEGDSRHRIWAYSTTHGVLWGITAQILRDTLPLLLNNE</sequence>
<evidence type="ECO:0000313" key="8">
    <source>
        <dbReference type="EMBL" id="QEN06759.1"/>
    </source>
</evidence>
<dbReference type="KEGG" id="ock:EXM22_01655"/>
<dbReference type="PANTHER" id="PTHR12992:SF11">
    <property type="entry name" value="MITOCHONDRIAL COENZYME A DIPHOSPHATASE NUDT8"/>
    <property type="match status" value="1"/>
</dbReference>
<dbReference type="GO" id="GO:0046872">
    <property type="term" value="F:metal ion binding"/>
    <property type="evidence" value="ECO:0007669"/>
    <property type="project" value="UniProtKB-KW"/>
</dbReference>
<dbReference type="RefSeq" id="WP_149484842.1">
    <property type="nucleotide sequence ID" value="NZ_CP036150.1"/>
</dbReference>
<feature type="domain" description="Nudix hydrolase" evidence="7">
    <location>
        <begin position="25"/>
        <end position="164"/>
    </location>
</feature>
<keyword evidence="5" id="KW-0460">Magnesium</keyword>
<dbReference type="GO" id="GO:0010945">
    <property type="term" value="F:coenzyme A diphosphatase activity"/>
    <property type="evidence" value="ECO:0007669"/>
    <property type="project" value="InterPro"/>
</dbReference>
<dbReference type="PANTHER" id="PTHR12992">
    <property type="entry name" value="NUDIX HYDROLASE"/>
    <property type="match status" value="1"/>
</dbReference>
<dbReference type="InterPro" id="IPR015797">
    <property type="entry name" value="NUDIX_hydrolase-like_dom_sf"/>
</dbReference>
<dbReference type="InterPro" id="IPR000086">
    <property type="entry name" value="NUDIX_hydrolase_dom"/>
</dbReference>
<evidence type="ECO:0000256" key="3">
    <source>
        <dbReference type="ARBA" id="ARBA00022723"/>
    </source>
</evidence>
<organism evidence="8 9">
    <name type="scientific">Oceanispirochaeta crateris</name>
    <dbReference type="NCBI Taxonomy" id="2518645"/>
    <lineage>
        <taxon>Bacteria</taxon>
        <taxon>Pseudomonadati</taxon>
        <taxon>Spirochaetota</taxon>
        <taxon>Spirochaetia</taxon>
        <taxon>Spirochaetales</taxon>
        <taxon>Spirochaetaceae</taxon>
        <taxon>Oceanispirochaeta</taxon>
    </lineage>
</organism>
<dbReference type="AlphaFoldDB" id="A0A5C1QI13"/>
<dbReference type="EMBL" id="CP036150">
    <property type="protein sequence ID" value="QEN06759.1"/>
    <property type="molecule type" value="Genomic_DNA"/>
</dbReference>
<dbReference type="Gene3D" id="3.90.79.10">
    <property type="entry name" value="Nucleoside Triphosphate Pyrophosphohydrolase"/>
    <property type="match status" value="1"/>
</dbReference>
<proteinExistence type="predicted"/>
<keyword evidence="4" id="KW-0378">Hydrolase</keyword>
<evidence type="ECO:0000256" key="6">
    <source>
        <dbReference type="ARBA" id="ARBA00023211"/>
    </source>
</evidence>
<protein>
    <submittedName>
        <fullName evidence="8">CoA pyrophosphatase</fullName>
    </submittedName>
</protein>
<dbReference type="OrthoDB" id="9802805at2"/>
<gene>
    <name evidence="8" type="ORF">EXM22_01655</name>
</gene>
<dbReference type="Pfam" id="PF00293">
    <property type="entry name" value="NUDIX"/>
    <property type="match status" value="1"/>
</dbReference>
<comment type="cofactor">
    <cofactor evidence="2">
        <name>Mg(2+)</name>
        <dbReference type="ChEBI" id="CHEBI:18420"/>
    </cofactor>
</comment>
<reference evidence="8 9" key="1">
    <citation type="submission" date="2019-02" db="EMBL/GenBank/DDBJ databases">
        <title>Complete Genome Sequence and Methylome Analysis of free living Spirochaetas.</title>
        <authorList>
            <person name="Fomenkov A."/>
            <person name="Dubinina G."/>
            <person name="Leshcheva N."/>
            <person name="Mikheeva N."/>
            <person name="Grabovich M."/>
            <person name="Vincze T."/>
            <person name="Roberts R.J."/>
        </authorList>
    </citation>
    <scope>NUCLEOTIDE SEQUENCE [LARGE SCALE GENOMIC DNA]</scope>
    <source>
        <strain evidence="8 9">K2</strain>
    </source>
</reference>
<keyword evidence="6" id="KW-0464">Manganese</keyword>
<evidence type="ECO:0000256" key="1">
    <source>
        <dbReference type="ARBA" id="ARBA00001936"/>
    </source>
</evidence>
<dbReference type="PROSITE" id="PS51462">
    <property type="entry name" value="NUDIX"/>
    <property type="match status" value="1"/>
</dbReference>
<evidence type="ECO:0000313" key="9">
    <source>
        <dbReference type="Proteomes" id="UP000324209"/>
    </source>
</evidence>